<dbReference type="Proteomes" id="UP001642540">
    <property type="component" value="Unassembled WGS sequence"/>
</dbReference>
<evidence type="ECO:0000313" key="3">
    <source>
        <dbReference type="Proteomes" id="UP001642540"/>
    </source>
</evidence>
<dbReference type="PANTHER" id="PTHR36694">
    <property type="entry name" value="PASIFLORA 1, ISOFORM A-RELATED"/>
    <property type="match status" value="1"/>
</dbReference>
<feature type="transmembrane region" description="Helical" evidence="1">
    <location>
        <begin position="74"/>
        <end position="99"/>
    </location>
</feature>
<feature type="transmembrane region" description="Helical" evidence="1">
    <location>
        <begin position="111"/>
        <end position="131"/>
    </location>
</feature>
<protein>
    <submittedName>
        <fullName evidence="2">Uncharacterized protein</fullName>
    </submittedName>
</protein>
<keyword evidence="1" id="KW-1133">Transmembrane helix</keyword>
<name>A0ABP1R2W6_9HEXA</name>
<sequence>MAFNPCCCMTSRTGGIIIGVLGIIGAILGLLTVAYKHASIAQVQSIEDPDSKNQMEQEIRKQYPGSESTGSEEFYSFVNMLLIYMLVTSSINLIIASLLIHGIRKERPALIIVYLIANSALFVLSLVIMIANKAVFAMIGNVFGLMSYCLNLYFLFVVYVAYVETRNGVLERHNPAAAYEE</sequence>
<dbReference type="EMBL" id="CAXLJM020000057">
    <property type="protein sequence ID" value="CAL8118477.1"/>
    <property type="molecule type" value="Genomic_DNA"/>
</dbReference>
<organism evidence="2 3">
    <name type="scientific">Orchesella dallaii</name>
    <dbReference type="NCBI Taxonomy" id="48710"/>
    <lineage>
        <taxon>Eukaryota</taxon>
        <taxon>Metazoa</taxon>
        <taxon>Ecdysozoa</taxon>
        <taxon>Arthropoda</taxon>
        <taxon>Hexapoda</taxon>
        <taxon>Collembola</taxon>
        <taxon>Entomobryomorpha</taxon>
        <taxon>Entomobryoidea</taxon>
        <taxon>Orchesellidae</taxon>
        <taxon>Orchesellinae</taxon>
        <taxon>Orchesella</taxon>
    </lineage>
</organism>
<keyword evidence="3" id="KW-1185">Reference proteome</keyword>
<feature type="transmembrane region" description="Helical" evidence="1">
    <location>
        <begin position="137"/>
        <end position="162"/>
    </location>
</feature>
<accession>A0ABP1R2W6</accession>
<feature type="transmembrane region" description="Helical" evidence="1">
    <location>
        <begin position="12"/>
        <end position="35"/>
    </location>
</feature>
<keyword evidence="1" id="KW-0472">Membrane</keyword>
<dbReference type="PANTHER" id="PTHR36694:SF11">
    <property type="entry name" value="LP21121P-RELATED"/>
    <property type="match status" value="1"/>
</dbReference>
<evidence type="ECO:0000313" key="2">
    <source>
        <dbReference type="EMBL" id="CAL8118477.1"/>
    </source>
</evidence>
<proteinExistence type="predicted"/>
<keyword evidence="1" id="KW-0812">Transmembrane</keyword>
<comment type="caution">
    <text evidence="2">The sequence shown here is derived from an EMBL/GenBank/DDBJ whole genome shotgun (WGS) entry which is preliminary data.</text>
</comment>
<gene>
    <name evidence="2" type="ORF">ODALV1_LOCUS18151</name>
</gene>
<reference evidence="2 3" key="1">
    <citation type="submission" date="2024-08" db="EMBL/GenBank/DDBJ databases">
        <authorList>
            <person name="Cucini C."/>
            <person name="Frati F."/>
        </authorList>
    </citation>
    <scope>NUCLEOTIDE SEQUENCE [LARGE SCALE GENOMIC DNA]</scope>
</reference>
<evidence type="ECO:0000256" key="1">
    <source>
        <dbReference type="SAM" id="Phobius"/>
    </source>
</evidence>